<name>A0A382WJ36_9ZZZZ</name>
<dbReference type="Gene3D" id="3.20.20.100">
    <property type="entry name" value="NADP-dependent oxidoreductase domain"/>
    <property type="match status" value="1"/>
</dbReference>
<dbReference type="InterPro" id="IPR036812">
    <property type="entry name" value="NAD(P)_OxRdtase_dom_sf"/>
</dbReference>
<evidence type="ECO:0008006" key="2">
    <source>
        <dbReference type="Google" id="ProtNLM"/>
    </source>
</evidence>
<reference evidence="1" key="1">
    <citation type="submission" date="2018-05" db="EMBL/GenBank/DDBJ databases">
        <authorList>
            <person name="Lanie J.A."/>
            <person name="Ng W.-L."/>
            <person name="Kazmierczak K.M."/>
            <person name="Andrzejewski T.M."/>
            <person name="Davidsen T.M."/>
            <person name="Wayne K.J."/>
            <person name="Tettelin H."/>
            <person name="Glass J.I."/>
            <person name="Rusch D."/>
            <person name="Podicherti R."/>
            <person name="Tsui H.-C.T."/>
            <person name="Winkler M.E."/>
        </authorList>
    </citation>
    <scope>NUCLEOTIDE SEQUENCE</scope>
</reference>
<dbReference type="PANTHER" id="PTHR43312:SF1">
    <property type="entry name" value="NADP-DEPENDENT OXIDOREDUCTASE DOMAIN-CONTAINING PROTEIN"/>
    <property type="match status" value="1"/>
</dbReference>
<organism evidence="1">
    <name type="scientific">marine metagenome</name>
    <dbReference type="NCBI Taxonomy" id="408172"/>
    <lineage>
        <taxon>unclassified sequences</taxon>
        <taxon>metagenomes</taxon>
        <taxon>ecological metagenomes</taxon>
    </lineage>
</organism>
<accession>A0A382WJ36</accession>
<dbReference type="AlphaFoldDB" id="A0A382WJ36"/>
<dbReference type="EMBL" id="UINC01160264">
    <property type="protein sequence ID" value="SVD58813.1"/>
    <property type="molecule type" value="Genomic_DNA"/>
</dbReference>
<feature type="non-terminal residue" evidence="1">
    <location>
        <position position="1"/>
    </location>
</feature>
<protein>
    <recommendedName>
        <fullName evidence="2">NADP-dependent oxidoreductase domain-containing protein</fullName>
    </recommendedName>
</protein>
<gene>
    <name evidence="1" type="ORF">METZ01_LOCUS411667</name>
</gene>
<dbReference type="InterPro" id="IPR053135">
    <property type="entry name" value="AKR2_Oxidoreductase"/>
</dbReference>
<sequence>VLLRAREAGKVRHLGFSAHSAEVALELMNRFEFDSVLFPVNFTTWYESGFGPQIMAEAERRGIYRLALKGAAHHGLSDRQDRVREKCWYAPIEDSELMALALRWTLSQPVTAVIPPGDPELWKMAVELAQNFTSINSDEEAILKNEARGKRPLFQLAHS</sequence>
<dbReference type="PANTHER" id="PTHR43312">
    <property type="entry name" value="D-THREO-ALDOSE 1-DEHYDROGENASE"/>
    <property type="match status" value="1"/>
</dbReference>
<evidence type="ECO:0000313" key="1">
    <source>
        <dbReference type="EMBL" id="SVD58813.1"/>
    </source>
</evidence>
<proteinExistence type="predicted"/>
<dbReference type="SUPFAM" id="SSF51430">
    <property type="entry name" value="NAD(P)-linked oxidoreductase"/>
    <property type="match status" value="1"/>
</dbReference>